<evidence type="ECO:0000313" key="9">
    <source>
        <dbReference type="EMBL" id="NEL55606.1"/>
    </source>
</evidence>
<feature type="transmembrane region" description="Helical" evidence="8">
    <location>
        <begin position="21"/>
        <end position="39"/>
    </location>
</feature>
<dbReference type="AlphaFoldDB" id="A0A7K3WGW7"/>
<keyword evidence="5 8" id="KW-1133">Transmembrane helix</keyword>
<evidence type="ECO:0000256" key="3">
    <source>
        <dbReference type="ARBA" id="ARBA00022475"/>
    </source>
</evidence>
<dbReference type="Proteomes" id="UP000470470">
    <property type="component" value="Unassembled WGS sequence"/>
</dbReference>
<feature type="compositionally biased region" description="Low complexity" evidence="7">
    <location>
        <begin position="488"/>
        <end position="504"/>
    </location>
</feature>
<keyword evidence="3" id="KW-1003">Cell membrane</keyword>
<feature type="transmembrane region" description="Helical" evidence="8">
    <location>
        <begin position="439"/>
        <end position="457"/>
    </location>
</feature>
<evidence type="ECO:0000256" key="2">
    <source>
        <dbReference type="ARBA" id="ARBA00007430"/>
    </source>
</evidence>
<protein>
    <submittedName>
        <fullName evidence="9">Oligosaccharide flippase family protein</fullName>
    </submittedName>
</protein>
<accession>A0A7K3WGW7</accession>
<evidence type="ECO:0000256" key="6">
    <source>
        <dbReference type="ARBA" id="ARBA00023136"/>
    </source>
</evidence>
<gene>
    <name evidence="9" type="ORF">G1H19_16615</name>
</gene>
<feature type="transmembrane region" description="Helical" evidence="8">
    <location>
        <begin position="289"/>
        <end position="314"/>
    </location>
</feature>
<feature type="transmembrane region" description="Helical" evidence="8">
    <location>
        <begin position="353"/>
        <end position="373"/>
    </location>
</feature>
<evidence type="ECO:0000256" key="1">
    <source>
        <dbReference type="ARBA" id="ARBA00004651"/>
    </source>
</evidence>
<dbReference type="InterPro" id="IPR050833">
    <property type="entry name" value="Poly_Biosynth_Transport"/>
</dbReference>
<comment type="subcellular location">
    <subcellularLocation>
        <location evidence="1">Cell membrane</location>
        <topology evidence="1">Multi-pass membrane protein</topology>
    </subcellularLocation>
</comment>
<dbReference type="RefSeq" id="WP_152730882.1">
    <property type="nucleotide sequence ID" value="NZ_JAABOZ010000004.1"/>
</dbReference>
<feature type="transmembrane region" description="Helical" evidence="8">
    <location>
        <begin position="112"/>
        <end position="134"/>
    </location>
</feature>
<keyword evidence="10" id="KW-1185">Reference proteome</keyword>
<proteinExistence type="inferred from homology"/>
<feature type="transmembrane region" description="Helical" evidence="8">
    <location>
        <begin position="320"/>
        <end position="346"/>
    </location>
</feature>
<feature type="compositionally biased region" description="Low complexity" evidence="7">
    <location>
        <begin position="469"/>
        <end position="481"/>
    </location>
</feature>
<feature type="transmembrane region" description="Helical" evidence="8">
    <location>
        <begin position="45"/>
        <end position="69"/>
    </location>
</feature>
<comment type="caution">
    <text evidence="9">The sequence shown here is derived from an EMBL/GenBank/DDBJ whole genome shotgun (WGS) entry which is preliminary data.</text>
</comment>
<dbReference type="PANTHER" id="PTHR30250:SF10">
    <property type="entry name" value="LIPOPOLYSACCHARIDE BIOSYNTHESIS PROTEIN WZXC"/>
    <property type="match status" value="1"/>
</dbReference>
<feature type="transmembrane region" description="Helical" evidence="8">
    <location>
        <begin position="81"/>
        <end position="100"/>
    </location>
</feature>
<reference evidence="9 10" key="1">
    <citation type="submission" date="2020-02" db="EMBL/GenBank/DDBJ databases">
        <title>The whole genome sequence of CPCC 205119.</title>
        <authorList>
            <person name="Jiang Z."/>
        </authorList>
    </citation>
    <scope>NUCLEOTIDE SEQUENCE [LARGE SCALE GENOMIC DNA]</scope>
    <source>
        <strain evidence="9 10">CPCC 205119</strain>
    </source>
</reference>
<feature type="transmembrane region" description="Helical" evidence="8">
    <location>
        <begin position="411"/>
        <end position="433"/>
    </location>
</feature>
<feature type="transmembrane region" description="Helical" evidence="8">
    <location>
        <begin position="146"/>
        <end position="168"/>
    </location>
</feature>
<evidence type="ECO:0000256" key="8">
    <source>
        <dbReference type="SAM" id="Phobius"/>
    </source>
</evidence>
<dbReference type="PANTHER" id="PTHR30250">
    <property type="entry name" value="PST FAMILY PREDICTED COLANIC ACID TRANSPORTER"/>
    <property type="match status" value="1"/>
</dbReference>
<evidence type="ECO:0000256" key="7">
    <source>
        <dbReference type="SAM" id="MobiDB-lite"/>
    </source>
</evidence>
<evidence type="ECO:0000256" key="4">
    <source>
        <dbReference type="ARBA" id="ARBA00022692"/>
    </source>
</evidence>
<evidence type="ECO:0000256" key="5">
    <source>
        <dbReference type="ARBA" id="ARBA00022989"/>
    </source>
</evidence>
<dbReference type="Pfam" id="PF13440">
    <property type="entry name" value="Polysacc_synt_3"/>
    <property type="match status" value="1"/>
</dbReference>
<dbReference type="EMBL" id="JAAGWK010000024">
    <property type="protein sequence ID" value="NEL55606.1"/>
    <property type="molecule type" value="Genomic_DNA"/>
</dbReference>
<feature type="transmembrane region" description="Helical" evidence="8">
    <location>
        <begin position="379"/>
        <end position="399"/>
    </location>
</feature>
<dbReference type="GO" id="GO:0005886">
    <property type="term" value="C:plasma membrane"/>
    <property type="evidence" value="ECO:0007669"/>
    <property type="project" value="UniProtKB-SubCell"/>
</dbReference>
<feature type="transmembrane region" description="Helical" evidence="8">
    <location>
        <begin position="232"/>
        <end position="251"/>
    </location>
</feature>
<feature type="region of interest" description="Disordered" evidence="7">
    <location>
        <begin position="469"/>
        <end position="504"/>
    </location>
</feature>
<sequence length="504" mass="51076">MSATLDGQVRRGLGWSAVSSLLLRAGSLVTGIVLARLLAPEDFGVFAVALTVQAVLVTLADLGLSADLVRAEDPERRAPTVATLSLVSGALLTVLMIVTARPVAIALGSEAATPVIVVLACTLVLSGAGVVPYAQLQRRFEQKKLFAVDASAFLVSTAVVVALVLLGVGPMALALSRLVGQVVTTCLQFALARVRPRFGFDRQVAGSALRFGAPLALANMLSWALLNIDNVVVSRSLGVVALGFYVLAFNVSSWPMTAIGQAIRPVTLAAFSRQQDEDPGPGLGRATALTAAVAVPAGALLAVLAGPVVAVLYGERWAPSAAALAGLAAFGALRIVLDVLATFLIARGSVTAVLVLQVVWAVTLVPVMVLATARGGLAAAGWAHLAVALLVVLPGYLVAVRRAGASPWTVLGRLWPPLLAVVPAVLASGLLSARVEHPALALLLGGTVGLAVYALLIGRWALGWARTTPAGTDTSTGTGTADLPAPGPSGTAPVAVPASAAGSS</sequence>
<keyword evidence="6 8" id="KW-0472">Membrane</keyword>
<name>A0A7K3WGW7_9ACTN</name>
<organism evidence="9 10">
    <name type="scientific">Goekera deserti</name>
    <dbReference type="NCBI Taxonomy" id="2497753"/>
    <lineage>
        <taxon>Bacteria</taxon>
        <taxon>Bacillati</taxon>
        <taxon>Actinomycetota</taxon>
        <taxon>Actinomycetes</taxon>
        <taxon>Geodermatophilales</taxon>
        <taxon>Geodermatophilaceae</taxon>
        <taxon>Goekera</taxon>
    </lineage>
</organism>
<keyword evidence="4 8" id="KW-0812">Transmembrane</keyword>
<evidence type="ECO:0000313" key="10">
    <source>
        <dbReference type="Proteomes" id="UP000470470"/>
    </source>
</evidence>
<comment type="similarity">
    <text evidence="2">Belongs to the polysaccharide synthase family.</text>
</comment>